<protein>
    <submittedName>
        <fullName evidence="7">Transcription antitermination protein NusB</fullName>
    </submittedName>
</protein>
<reference evidence="7" key="1">
    <citation type="submission" date="2019-08" db="EMBL/GenBank/DDBJ databases">
        <authorList>
            <person name="Kucharzyk K."/>
            <person name="Murdoch R.W."/>
            <person name="Higgins S."/>
            <person name="Loffler F."/>
        </authorList>
    </citation>
    <scope>NUCLEOTIDE SEQUENCE</scope>
</reference>
<dbReference type="Gene3D" id="1.10.940.10">
    <property type="entry name" value="NusB-like"/>
    <property type="match status" value="1"/>
</dbReference>
<proteinExistence type="inferred from homology"/>
<evidence type="ECO:0000256" key="5">
    <source>
        <dbReference type="ARBA" id="ARBA00023163"/>
    </source>
</evidence>
<keyword evidence="5" id="KW-0804">Transcription</keyword>
<comment type="similarity">
    <text evidence="1">Belongs to the NusB family.</text>
</comment>
<keyword evidence="2" id="KW-0889">Transcription antitermination</keyword>
<organism evidence="7">
    <name type="scientific">bioreactor metagenome</name>
    <dbReference type="NCBI Taxonomy" id="1076179"/>
    <lineage>
        <taxon>unclassified sequences</taxon>
        <taxon>metagenomes</taxon>
        <taxon>ecological metagenomes</taxon>
    </lineage>
</organism>
<gene>
    <name evidence="7" type="primary">nusB_19</name>
    <name evidence="7" type="ORF">SDC9_104722</name>
</gene>
<accession>A0A645AXC5</accession>
<evidence type="ECO:0000256" key="4">
    <source>
        <dbReference type="ARBA" id="ARBA00023015"/>
    </source>
</evidence>
<dbReference type="GO" id="GO:0005829">
    <property type="term" value="C:cytosol"/>
    <property type="evidence" value="ECO:0007669"/>
    <property type="project" value="TreeGrafter"/>
</dbReference>
<evidence type="ECO:0000313" key="7">
    <source>
        <dbReference type="EMBL" id="MPM57895.1"/>
    </source>
</evidence>
<feature type="domain" description="NusB/RsmB/TIM44" evidence="6">
    <location>
        <begin position="9"/>
        <end position="147"/>
    </location>
</feature>
<dbReference type="InterPro" id="IPR006027">
    <property type="entry name" value="NusB_RsmB_TIM44"/>
</dbReference>
<dbReference type="NCBIfam" id="TIGR01951">
    <property type="entry name" value="nusB"/>
    <property type="match status" value="1"/>
</dbReference>
<dbReference type="GO" id="GO:0006353">
    <property type="term" value="P:DNA-templated transcription termination"/>
    <property type="evidence" value="ECO:0007669"/>
    <property type="project" value="InterPro"/>
</dbReference>
<dbReference type="SUPFAM" id="SSF48013">
    <property type="entry name" value="NusB-like"/>
    <property type="match status" value="1"/>
</dbReference>
<dbReference type="GO" id="GO:0031564">
    <property type="term" value="P:transcription antitermination"/>
    <property type="evidence" value="ECO:0007669"/>
    <property type="project" value="UniProtKB-KW"/>
</dbReference>
<comment type="caution">
    <text evidence="7">The sequence shown here is derived from an EMBL/GenBank/DDBJ whole genome shotgun (WGS) entry which is preliminary data.</text>
</comment>
<dbReference type="InterPro" id="IPR011605">
    <property type="entry name" value="NusB_fam"/>
</dbReference>
<dbReference type="AlphaFoldDB" id="A0A645AXC5"/>
<dbReference type="PANTHER" id="PTHR11078">
    <property type="entry name" value="N UTILIZATION SUBSTANCE PROTEIN B-RELATED"/>
    <property type="match status" value="1"/>
</dbReference>
<evidence type="ECO:0000256" key="3">
    <source>
        <dbReference type="ARBA" id="ARBA00022884"/>
    </source>
</evidence>
<dbReference type="InterPro" id="IPR035926">
    <property type="entry name" value="NusB-like_sf"/>
</dbReference>
<dbReference type="Pfam" id="PF01029">
    <property type="entry name" value="NusB"/>
    <property type="match status" value="1"/>
</dbReference>
<keyword evidence="3" id="KW-0694">RNA-binding</keyword>
<evidence type="ECO:0000256" key="2">
    <source>
        <dbReference type="ARBA" id="ARBA00022814"/>
    </source>
</evidence>
<dbReference type="GO" id="GO:0003723">
    <property type="term" value="F:RNA binding"/>
    <property type="evidence" value="ECO:0007669"/>
    <property type="project" value="UniProtKB-KW"/>
</dbReference>
<dbReference type="HAMAP" id="MF_00073">
    <property type="entry name" value="NusB"/>
    <property type="match status" value="1"/>
</dbReference>
<dbReference type="PANTHER" id="PTHR11078:SF3">
    <property type="entry name" value="ANTITERMINATION NUSB DOMAIN-CONTAINING PROTEIN"/>
    <property type="match status" value="1"/>
</dbReference>
<name>A0A645AXC5_9ZZZZ</name>
<evidence type="ECO:0000259" key="6">
    <source>
        <dbReference type="Pfam" id="PF01029"/>
    </source>
</evidence>
<sequence length="154" mass="18005">MLMSRRLLRQSAFKIIFSFHFNDDDIEEIFKDISEEPNIFLIQEEDEHIPFNELNERDKKFFYDLVRGTLENVEKIDYMIKSNLKSWTMDRIAKVDLTILRMAIYELLYSQDIPDSVAINEAIELGKVFGTDDSGSFINGVLGKVQREINKSGE</sequence>
<keyword evidence="4" id="KW-0805">Transcription regulation</keyword>
<evidence type="ECO:0000256" key="1">
    <source>
        <dbReference type="ARBA" id="ARBA00005952"/>
    </source>
</evidence>
<dbReference type="EMBL" id="VSSQ01016497">
    <property type="protein sequence ID" value="MPM57895.1"/>
    <property type="molecule type" value="Genomic_DNA"/>
</dbReference>